<keyword evidence="3" id="KW-1185">Reference proteome</keyword>
<protein>
    <recommendedName>
        <fullName evidence="4">SLA1 homology domain-containing protein</fullName>
    </recommendedName>
</protein>
<accession>A0A146G560</accession>
<dbReference type="AlphaFoldDB" id="A0A146G560"/>
<feature type="chain" id="PRO_5007524665" description="SLA1 homology domain-containing protein" evidence="1">
    <location>
        <begin position="35"/>
        <end position="217"/>
    </location>
</feature>
<dbReference type="STRING" id="690879.TSACC_21307"/>
<organism evidence="2 3">
    <name type="scientific">Terrimicrobium sacchariphilum</name>
    <dbReference type="NCBI Taxonomy" id="690879"/>
    <lineage>
        <taxon>Bacteria</taxon>
        <taxon>Pseudomonadati</taxon>
        <taxon>Verrucomicrobiota</taxon>
        <taxon>Terrimicrobiia</taxon>
        <taxon>Terrimicrobiales</taxon>
        <taxon>Terrimicrobiaceae</taxon>
        <taxon>Terrimicrobium</taxon>
    </lineage>
</organism>
<evidence type="ECO:0000256" key="1">
    <source>
        <dbReference type="SAM" id="SignalP"/>
    </source>
</evidence>
<evidence type="ECO:0000313" key="2">
    <source>
        <dbReference type="EMBL" id="GAT32905.1"/>
    </source>
</evidence>
<dbReference type="PROSITE" id="PS51257">
    <property type="entry name" value="PROKAR_LIPOPROTEIN"/>
    <property type="match status" value="1"/>
</dbReference>
<gene>
    <name evidence="2" type="ORF">TSACC_21307</name>
</gene>
<evidence type="ECO:0008006" key="4">
    <source>
        <dbReference type="Google" id="ProtNLM"/>
    </source>
</evidence>
<evidence type="ECO:0000313" key="3">
    <source>
        <dbReference type="Proteomes" id="UP000076023"/>
    </source>
</evidence>
<name>A0A146G560_TERSA</name>
<dbReference type="Proteomes" id="UP000076023">
    <property type="component" value="Unassembled WGS sequence"/>
</dbReference>
<dbReference type="InParanoid" id="A0A146G560"/>
<sequence>MKHRSNIMKNGFSLGLVASLMMTACLMTISPCSARTWTGQGGQPIEAEYMSATEDTVTIRRADGQAFRLKLVECSQEDRDFVAQKQAEVVAANTIRAIVRGDVIWKLPSWRSMGWQTTQNSELWTYDDKTAKPVAKVADLPVTYDSNFRKNELNGKFSTSAPVSLVKTDRFIIRGVFRGSVNQDEKSVEQYCAPFSLPPADKNGVIELHTVRFTRLK</sequence>
<reference evidence="3" key="1">
    <citation type="journal article" date="2017" name="Genome Announc.">
        <title>Draft Genome Sequence of Terrimicrobium sacchariphilum NM-5T, a Facultative Anaerobic Soil Bacterium of the Class Spartobacteria.</title>
        <authorList>
            <person name="Qiu Y.L."/>
            <person name="Tourlousse D.M."/>
            <person name="Matsuura N."/>
            <person name="Ohashi A."/>
            <person name="Sekiguchi Y."/>
        </authorList>
    </citation>
    <scope>NUCLEOTIDE SEQUENCE [LARGE SCALE GENOMIC DNA]</scope>
    <source>
        <strain evidence="3">NM-5</strain>
    </source>
</reference>
<keyword evidence="1" id="KW-0732">Signal</keyword>
<dbReference type="Gene3D" id="2.30.30.700">
    <property type="entry name" value="SLA1 homology domain 1"/>
    <property type="match status" value="1"/>
</dbReference>
<proteinExistence type="predicted"/>
<comment type="caution">
    <text evidence="2">The sequence shown here is derived from an EMBL/GenBank/DDBJ whole genome shotgun (WGS) entry which is preliminary data.</text>
</comment>
<feature type="signal peptide" evidence="1">
    <location>
        <begin position="1"/>
        <end position="34"/>
    </location>
</feature>
<dbReference type="EMBL" id="BDCO01000002">
    <property type="protein sequence ID" value="GAT32905.1"/>
    <property type="molecule type" value="Genomic_DNA"/>
</dbReference>